<evidence type="ECO:0000313" key="2">
    <source>
        <dbReference type="Proteomes" id="UP000798662"/>
    </source>
</evidence>
<evidence type="ECO:0000313" key="1">
    <source>
        <dbReference type="EMBL" id="KAK1867757.1"/>
    </source>
</evidence>
<protein>
    <submittedName>
        <fullName evidence="1">Uncharacterized protein</fullName>
    </submittedName>
</protein>
<dbReference type="EMBL" id="CM020620">
    <property type="protein sequence ID" value="KAK1867757.1"/>
    <property type="molecule type" value="Genomic_DNA"/>
</dbReference>
<proteinExistence type="predicted"/>
<accession>A0ACC3CC43</accession>
<gene>
    <name evidence="1" type="ORF">I4F81_010257</name>
</gene>
<comment type="caution">
    <text evidence="1">The sequence shown here is derived from an EMBL/GenBank/DDBJ whole genome shotgun (WGS) entry which is preliminary data.</text>
</comment>
<name>A0ACC3CC43_PYRYE</name>
<keyword evidence="2" id="KW-1185">Reference proteome</keyword>
<sequence length="713" mass="75835">MPPPPAFLPSSLLAPPCVLTWRRPSPTVRTRRTPPTPSRSARLTPRAAAGGGAVISVSDLRLQAGTRDLVYIDRWALTAGNCVGIVGANGAGKSTLLRAIAGDDFKRAVQLGVGASLGYLPQQAVSGSVRSVWEEAGSEMGDLRAAEVRVAEAEATIDEAGGAERYEKAMQDFERAGGYDQDTRIARVLGGLGFTKDDWETRCAELSGGWQMRVALARLLLREPSVLLLDEPTNHLDSAAKAYLARYLREYRHTVVLVSHDVPLLDGCCSKIVEIADGQFAEYPGCNYSAYLKEKEMRAFSAANAASKTAAEAEKLESYITRFGAKATKAKSAKSKQKALDKLLREAAGSSPAPLDAEDRHTSKMRITLPPAPACARESVVLENADIGYDADAPLIRGVSLVLERGCRYGICGPNGVGKTTLLSVLAGKLAPLNADAVRRVGDERVSCGVFTQDLAADLPTHLSALKHLELIAPDETVERLRSVLGAMGVRGSAALRDMMYLSGGEQARVALASFVVQSHNVLLADEISNHLDVESVDTICDALVSFDGAVVIVSHDRRLIERVATHCIVVEHQTATVFDGVPKSALAMITPPTDGVATLDAEAVAPAADKSGVAGCVDKEVRVAAFKAQKEASRRASRAKKRLPAVEAEIEELERQLVGLGEEMAAAGADAGKALEVHNRVQAMEATIEGLYAEMVEMEAVLEESAAAANTE</sequence>
<reference evidence="1" key="1">
    <citation type="submission" date="2019-11" db="EMBL/GenBank/DDBJ databases">
        <title>Nori genome reveals adaptations in red seaweeds to the harsh intertidal environment.</title>
        <authorList>
            <person name="Wang D."/>
            <person name="Mao Y."/>
        </authorList>
    </citation>
    <scope>NUCLEOTIDE SEQUENCE</scope>
    <source>
        <tissue evidence="1">Gametophyte</tissue>
    </source>
</reference>
<organism evidence="1 2">
    <name type="scientific">Pyropia yezoensis</name>
    <name type="common">Susabi-nori</name>
    <name type="synonym">Porphyra yezoensis</name>
    <dbReference type="NCBI Taxonomy" id="2788"/>
    <lineage>
        <taxon>Eukaryota</taxon>
        <taxon>Rhodophyta</taxon>
        <taxon>Bangiophyceae</taxon>
        <taxon>Bangiales</taxon>
        <taxon>Bangiaceae</taxon>
        <taxon>Pyropia</taxon>
    </lineage>
</organism>
<dbReference type="Proteomes" id="UP000798662">
    <property type="component" value="Chromosome 3"/>
</dbReference>